<evidence type="ECO:0000313" key="1">
    <source>
        <dbReference type="EMBL" id="MBI1622638.1"/>
    </source>
</evidence>
<proteinExistence type="predicted"/>
<evidence type="ECO:0000313" key="2">
    <source>
        <dbReference type="Proteomes" id="UP000601789"/>
    </source>
</evidence>
<comment type="caution">
    <text evidence="1">The sequence shown here is derived from an EMBL/GenBank/DDBJ whole genome shotgun (WGS) entry which is preliminary data.</text>
</comment>
<reference evidence="1 2" key="1">
    <citation type="submission" date="2020-10" db="EMBL/GenBank/DDBJ databases">
        <title>Aquamicrobium zhengzhouensis sp. nov., a exopolysaccharide producing bacterium isolated from farmland soil.</title>
        <authorList>
            <person name="Wang X."/>
        </authorList>
    </citation>
    <scope>NUCLEOTIDE SEQUENCE [LARGE SCALE GENOMIC DNA]</scope>
    <source>
        <strain evidence="2">cd-1</strain>
    </source>
</reference>
<accession>A0ABS0SH49</accession>
<gene>
    <name evidence="1" type="ORF">IOD40_18440</name>
</gene>
<organism evidence="1 2">
    <name type="scientific">Aquamicrobium zhengzhouense</name>
    <dbReference type="NCBI Taxonomy" id="2781738"/>
    <lineage>
        <taxon>Bacteria</taxon>
        <taxon>Pseudomonadati</taxon>
        <taxon>Pseudomonadota</taxon>
        <taxon>Alphaproteobacteria</taxon>
        <taxon>Hyphomicrobiales</taxon>
        <taxon>Phyllobacteriaceae</taxon>
        <taxon>Aquamicrobium</taxon>
    </lineage>
</organism>
<sequence>MPKADNTADVAVAVKRRQSGTTASSGPAQPLQSEGLAFDYDEFNVTVADREVLEEVRTFFVSVGRKRTDEIFECGQALAKVEARLPDQKAFDAWARKACRITRRGAANYIGVYRNLTPFRDRFVSQSVPGSAMYKLISAEPSVIDTVLSSYESGKPLTVNDIGRMVFGGGDITVKNDGDLGGREGLRRLIAYKTAVGVPEVMDTAVDILSVIIEALERHRGGKKIVKDALSKEIVGPSRVLRQQIEWLTWIGTVSGPIEKGAASLKPRSEGGRWAALRFTLYKMGGIEGWPKASELADWLSQEVLPLLEWLLGSEAERARSKAEISAKRRGAKPKGENLTPKVLGVTTQANLEPTTQAAW</sequence>
<protein>
    <submittedName>
        <fullName evidence="1">Uncharacterized protein</fullName>
    </submittedName>
</protein>
<name>A0ABS0SH49_9HYPH</name>
<keyword evidence="2" id="KW-1185">Reference proteome</keyword>
<dbReference type="Proteomes" id="UP000601789">
    <property type="component" value="Unassembled WGS sequence"/>
</dbReference>
<dbReference type="EMBL" id="JADGMQ010000019">
    <property type="protein sequence ID" value="MBI1622638.1"/>
    <property type="molecule type" value="Genomic_DNA"/>
</dbReference>
<dbReference type="RefSeq" id="WP_198478171.1">
    <property type="nucleotide sequence ID" value="NZ_JADGMQ010000019.1"/>
</dbReference>